<proteinExistence type="predicted"/>
<evidence type="ECO:0000313" key="2">
    <source>
        <dbReference type="Proteomes" id="UP000607653"/>
    </source>
</evidence>
<comment type="caution">
    <text evidence="1">The sequence shown here is derived from an EMBL/GenBank/DDBJ whole genome shotgun (WGS) entry which is preliminary data.</text>
</comment>
<dbReference type="AlphaFoldDB" id="A0A822Z8C1"/>
<dbReference type="Proteomes" id="UP000607653">
    <property type="component" value="Unassembled WGS sequence"/>
</dbReference>
<sequence>MSTFTNCIQKSNLTLGSLQSSHCQSQLLLQPPTPKQ</sequence>
<evidence type="ECO:0000313" key="1">
    <source>
        <dbReference type="EMBL" id="DAD40850.1"/>
    </source>
</evidence>
<name>A0A822Z8C1_NELNU</name>
<organism evidence="1 2">
    <name type="scientific">Nelumbo nucifera</name>
    <name type="common">Sacred lotus</name>
    <dbReference type="NCBI Taxonomy" id="4432"/>
    <lineage>
        <taxon>Eukaryota</taxon>
        <taxon>Viridiplantae</taxon>
        <taxon>Streptophyta</taxon>
        <taxon>Embryophyta</taxon>
        <taxon>Tracheophyta</taxon>
        <taxon>Spermatophyta</taxon>
        <taxon>Magnoliopsida</taxon>
        <taxon>Proteales</taxon>
        <taxon>Nelumbonaceae</taxon>
        <taxon>Nelumbo</taxon>
    </lineage>
</organism>
<dbReference type="EMBL" id="DUZY01000005">
    <property type="protein sequence ID" value="DAD40850.1"/>
    <property type="molecule type" value="Genomic_DNA"/>
</dbReference>
<reference evidence="1 2" key="1">
    <citation type="journal article" date="2020" name="Mol. Biol. Evol.">
        <title>Distinct Expression and Methylation Patterns for Genes with Different Fates following a Single Whole-Genome Duplication in Flowering Plants.</title>
        <authorList>
            <person name="Shi T."/>
            <person name="Rahmani R.S."/>
            <person name="Gugger P.F."/>
            <person name="Wang M."/>
            <person name="Li H."/>
            <person name="Zhang Y."/>
            <person name="Li Z."/>
            <person name="Wang Q."/>
            <person name="Van de Peer Y."/>
            <person name="Marchal K."/>
            <person name="Chen J."/>
        </authorList>
    </citation>
    <scope>NUCLEOTIDE SEQUENCE [LARGE SCALE GENOMIC DNA]</scope>
    <source>
        <tissue evidence="1">Leaf</tissue>
    </source>
</reference>
<accession>A0A822Z8C1</accession>
<protein>
    <submittedName>
        <fullName evidence="1">Uncharacterized protein</fullName>
    </submittedName>
</protein>
<keyword evidence="2" id="KW-1185">Reference proteome</keyword>
<gene>
    <name evidence="1" type="ORF">HUJ06_015173</name>
</gene>